<reference evidence="3" key="1">
    <citation type="submission" date="2016-10" db="EMBL/GenBank/DDBJ databases">
        <authorList>
            <person name="Varghese N."/>
            <person name="Submissions S."/>
        </authorList>
    </citation>
    <scope>NUCLEOTIDE SEQUENCE [LARGE SCALE GENOMIC DNA]</scope>
    <source>
        <strain evidence="3">Gh-105</strain>
    </source>
</reference>
<dbReference type="AlphaFoldDB" id="A0A1I2X3L6"/>
<dbReference type="STRING" id="582675.SAMN05192565_12931"/>
<evidence type="ECO:0000256" key="1">
    <source>
        <dbReference type="SAM" id="Phobius"/>
    </source>
</evidence>
<proteinExistence type="predicted"/>
<keyword evidence="1" id="KW-0812">Transmembrane</keyword>
<dbReference type="Proteomes" id="UP000199229">
    <property type="component" value="Unassembled WGS sequence"/>
</dbReference>
<gene>
    <name evidence="2" type="ORF">SAMN05192565_12931</name>
</gene>
<protein>
    <submittedName>
        <fullName evidence="2">Uncharacterized protein</fullName>
    </submittedName>
</protein>
<accession>A0A1I2X3L6</accession>
<name>A0A1I2X3L6_9HYPH</name>
<feature type="transmembrane region" description="Helical" evidence="1">
    <location>
        <begin position="136"/>
        <end position="155"/>
    </location>
</feature>
<dbReference type="EMBL" id="FOPM01000029">
    <property type="protein sequence ID" value="SFH06531.1"/>
    <property type="molecule type" value="Genomic_DNA"/>
</dbReference>
<sequence>MVRPGENRVNRGEYGETRAHMRTIRVVDETVSRFSSILPRPGRLLGPLAGLIMAGLAGAFAWRAPEVNGWAAAALLAALFLDAAARLVGRRVARRIGPAPRMVGMPSVVLAVGPGAGVGAVLFGLGLAAWPAGFPVLASAMAGLIAMGALARLALARIVLATPREPEA</sequence>
<feature type="transmembrane region" description="Helical" evidence="1">
    <location>
        <begin position="108"/>
        <end position="130"/>
    </location>
</feature>
<keyword evidence="1" id="KW-1133">Transmembrane helix</keyword>
<evidence type="ECO:0000313" key="3">
    <source>
        <dbReference type="Proteomes" id="UP000199229"/>
    </source>
</evidence>
<feature type="transmembrane region" description="Helical" evidence="1">
    <location>
        <begin position="70"/>
        <end position="88"/>
    </location>
</feature>
<feature type="transmembrane region" description="Helical" evidence="1">
    <location>
        <begin position="44"/>
        <end position="64"/>
    </location>
</feature>
<keyword evidence="3" id="KW-1185">Reference proteome</keyword>
<keyword evidence="1" id="KW-0472">Membrane</keyword>
<organism evidence="2 3">
    <name type="scientific">Methylobacterium gossipiicola</name>
    <dbReference type="NCBI Taxonomy" id="582675"/>
    <lineage>
        <taxon>Bacteria</taxon>
        <taxon>Pseudomonadati</taxon>
        <taxon>Pseudomonadota</taxon>
        <taxon>Alphaproteobacteria</taxon>
        <taxon>Hyphomicrobiales</taxon>
        <taxon>Methylobacteriaceae</taxon>
        <taxon>Methylobacterium</taxon>
    </lineage>
</organism>
<evidence type="ECO:0000313" key="2">
    <source>
        <dbReference type="EMBL" id="SFH06531.1"/>
    </source>
</evidence>